<keyword evidence="1" id="KW-0732">Signal</keyword>
<dbReference type="InterPro" id="IPR040230">
    <property type="entry name" value="TIKI1/2-like"/>
</dbReference>
<dbReference type="GO" id="GO:0005886">
    <property type="term" value="C:plasma membrane"/>
    <property type="evidence" value="ECO:0007669"/>
    <property type="project" value="UniProtKB-SubCell"/>
</dbReference>
<dbReference type="EMBL" id="CP045900">
    <property type="protein sequence ID" value="QQP42043.1"/>
    <property type="molecule type" value="Genomic_DNA"/>
</dbReference>
<comment type="subcellular location">
    <subcellularLocation>
        <location evidence="1">Cell membrane</location>
        <topology evidence="1">Single-pass type I membrane protein</topology>
    </subcellularLocation>
</comment>
<proteinExistence type="inferred from homology"/>
<dbReference type="AlphaFoldDB" id="A0A7T8H244"/>
<comment type="similarity">
    <text evidence="1">Belongs to the TIKI family.</text>
</comment>
<dbReference type="PANTHER" id="PTHR31120">
    <property type="entry name" value="METALLOPROTEASE TIKI"/>
    <property type="match status" value="1"/>
</dbReference>
<evidence type="ECO:0000313" key="2">
    <source>
        <dbReference type="EMBL" id="QQP42043.1"/>
    </source>
</evidence>
<sequence>LRLSGISHSSDELIDSYKSGNLNKVIYSRDSILLPSLAPEEDDEKSHLSPSELAMATTIDTFFRQYMIDQRNRRMAARVINLLVNQPGKHISSPSGPGIHRNNSILDIVASAGYKIDHIQPGASLYESNAVYRSHSSKATVQGTFSDLSENEKTRALLQFLQHQQQQKKTEETQKFQKLLGGTEQQGHQEKPYLDDKKSLNIWYGIEGLSSSKSPQSSPSIYLPMWSPWVVPQVDISHPYSSHSWFSWTITMPSL</sequence>
<gene>
    <name evidence="2" type="ORF">FKW44_016586</name>
</gene>
<keyword evidence="1 2" id="KW-0645">Protease</keyword>
<dbReference type="EC" id="3.4.-.-" evidence="1"/>
<keyword evidence="1" id="KW-0479">Metal-binding</keyword>
<protein>
    <recommendedName>
        <fullName evidence="1">Metalloprotease TIKI homolog</fullName>
        <ecNumber evidence="1">3.4.-.-</ecNumber>
    </recommendedName>
</protein>
<keyword evidence="1 2" id="KW-0482">Metalloprotease</keyword>
<name>A0A7T8H244_CALRO</name>
<organism evidence="2 3">
    <name type="scientific">Caligus rogercresseyi</name>
    <name type="common">Sea louse</name>
    <dbReference type="NCBI Taxonomy" id="217165"/>
    <lineage>
        <taxon>Eukaryota</taxon>
        <taxon>Metazoa</taxon>
        <taxon>Ecdysozoa</taxon>
        <taxon>Arthropoda</taxon>
        <taxon>Crustacea</taxon>
        <taxon>Multicrustacea</taxon>
        <taxon>Hexanauplia</taxon>
        <taxon>Copepoda</taxon>
        <taxon>Siphonostomatoida</taxon>
        <taxon>Caligidae</taxon>
        <taxon>Caligus</taxon>
    </lineage>
</organism>
<comment type="cofactor">
    <cofactor evidence="1">
        <name>Mn(2+)</name>
        <dbReference type="ChEBI" id="CHEBI:29035"/>
    </cofactor>
    <cofactor evidence="1">
        <name>Co(2+)</name>
        <dbReference type="ChEBI" id="CHEBI:48828"/>
    </cofactor>
    <text evidence="1">Divalent metal cations. Mn(2+) or Co(2+).</text>
</comment>
<feature type="non-terminal residue" evidence="2">
    <location>
        <position position="1"/>
    </location>
</feature>
<keyword evidence="1" id="KW-1003">Cell membrane</keyword>
<dbReference type="GO" id="GO:0030178">
    <property type="term" value="P:negative regulation of Wnt signaling pathway"/>
    <property type="evidence" value="ECO:0007669"/>
    <property type="project" value="UniProtKB-UniRule"/>
</dbReference>
<reference evidence="3" key="1">
    <citation type="submission" date="2021-01" db="EMBL/GenBank/DDBJ databases">
        <title>Caligus Genome Assembly.</title>
        <authorList>
            <person name="Gallardo-Escarate C."/>
        </authorList>
    </citation>
    <scope>NUCLEOTIDE SEQUENCE [LARGE SCALE GENOMIC DNA]</scope>
</reference>
<dbReference type="GO" id="GO:0046872">
    <property type="term" value="F:metal ion binding"/>
    <property type="evidence" value="ECO:0007669"/>
    <property type="project" value="UniProtKB-UniRule"/>
</dbReference>
<keyword evidence="1" id="KW-0378">Hydrolase</keyword>
<evidence type="ECO:0000256" key="1">
    <source>
        <dbReference type="RuleBase" id="RU369069"/>
    </source>
</evidence>
<dbReference type="GO" id="GO:0016055">
    <property type="term" value="P:Wnt signaling pathway"/>
    <property type="evidence" value="ECO:0007669"/>
    <property type="project" value="UniProtKB-KW"/>
</dbReference>
<keyword evidence="3" id="KW-1185">Reference proteome</keyword>
<dbReference type="OrthoDB" id="10040378at2759"/>
<comment type="function">
    <text evidence="1">Metalloprotease that acts as a negative regulator of the Wnt signaling pathway.</text>
</comment>
<accession>A0A7T8H244</accession>
<keyword evidence="1" id="KW-0472">Membrane</keyword>
<dbReference type="Proteomes" id="UP000595437">
    <property type="component" value="Chromosome 11"/>
</dbReference>
<keyword evidence="1" id="KW-0879">Wnt signaling pathway</keyword>
<dbReference type="GO" id="GO:0004222">
    <property type="term" value="F:metalloendopeptidase activity"/>
    <property type="evidence" value="ECO:0007669"/>
    <property type="project" value="UniProtKB-UniRule"/>
</dbReference>
<dbReference type="GO" id="GO:0006508">
    <property type="term" value="P:proteolysis"/>
    <property type="evidence" value="ECO:0007669"/>
    <property type="project" value="UniProtKB-KW"/>
</dbReference>
<dbReference type="PANTHER" id="PTHR31120:SF6">
    <property type="entry name" value="METALLOPROTEASE TIKI HOMOLOG"/>
    <property type="match status" value="1"/>
</dbReference>
<evidence type="ECO:0000313" key="3">
    <source>
        <dbReference type="Proteomes" id="UP000595437"/>
    </source>
</evidence>